<keyword evidence="3" id="KW-1185">Reference proteome</keyword>
<comment type="caution">
    <text evidence="2">The sequence shown here is derived from an EMBL/GenBank/DDBJ whole genome shotgun (WGS) entry which is preliminary data.</text>
</comment>
<feature type="transmembrane region" description="Helical" evidence="1">
    <location>
        <begin position="17"/>
        <end position="36"/>
    </location>
</feature>
<name>C3JD03_POREA</name>
<organism evidence="2 3">
    <name type="scientific">Porphyromonas endodontalis (strain ATCC 35406 / DSM 24491 / JCM 8526 / CCUG 16442 / BCRC 14492 / NCTC 13058 / HG 370)</name>
    <name type="common">Bacteroides endodontalis</name>
    <dbReference type="NCBI Taxonomy" id="553175"/>
    <lineage>
        <taxon>Bacteria</taxon>
        <taxon>Pseudomonadati</taxon>
        <taxon>Bacteroidota</taxon>
        <taxon>Bacteroidia</taxon>
        <taxon>Bacteroidales</taxon>
        <taxon>Porphyromonadaceae</taxon>
        <taxon>Porphyromonas</taxon>
    </lineage>
</organism>
<dbReference type="STRING" id="553175.POREN0001_0690"/>
<evidence type="ECO:0000313" key="2">
    <source>
        <dbReference type="EMBL" id="EEN81947.1"/>
    </source>
</evidence>
<dbReference type="AlphaFoldDB" id="C3JD03"/>
<reference evidence="2 3" key="1">
    <citation type="submission" date="2009-04" db="EMBL/GenBank/DDBJ databases">
        <authorList>
            <person name="Sebastian Y."/>
            <person name="Madupu R."/>
            <person name="Durkin A.S."/>
            <person name="Torralba M."/>
            <person name="Methe B."/>
            <person name="Sutton G.G."/>
            <person name="Strausberg R.L."/>
            <person name="Nelson K.E."/>
        </authorList>
    </citation>
    <scope>NUCLEOTIDE SEQUENCE [LARGE SCALE GENOMIC DNA]</scope>
    <source>
        <strain evidence="3">ATCC 35406 / DSM 24491 / JCM 8526 / CCUG 16442 / BCRC 14492 / NCTC 13058 / HG 370</strain>
    </source>
</reference>
<dbReference type="Proteomes" id="UP000004295">
    <property type="component" value="Unassembled WGS sequence"/>
</dbReference>
<gene>
    <name evidence="2" type="ORF">POREN0001_0690</name>
</gene>
<dbReference type="EMBL" id="ACNN01000036">
    <property type="protein sequence ID" value="EEN81947.1"/>
    <property type="molecule type" value="Genomic_DNA"/>
</dbReference>
<keyword evidence="1" id="KW-0472">Membrane</keyword>
<protein>
    <submittedName>
        <fullName evidence="2">Uncharacterized protein</fullName>
    </submittedName>
</protein>
<accession>C3JD03</accession>
<evidence type="ECO:0000313" key="3">
    <source>
        <dbReference type="Proteomes" id="UP000004295"/>
    </source>
</evidence>
<keyword evidence="1" id="KW-1133">Transmembrane helix</keyword>
<proteinExistence type="predicted"/>
<keyword evidence="1" id="KW-0812">Transmembrane</keyword>
<evidence type="ECO:0000256" key="1">
    <source>
        <dbReference type="SAM" id="Phobius"/>
    </source>
</evidence>
<sequence>MGAHFGWKQKIFHPIKLLFIPQGGVLLSWGGVFAGVRNFF</sequence>